<sequence length="159" mass="15874">MGSVQIDTARAFLGAVRRLRRRELWRSARTLLLVAAVVAGLLGMHVLGDHAGPVAPAAGAHPAGPMQAAGPGQHAAPAQHMDPAQQAGSLGACAHAQPGPGGAMAHCTPAPGALPPAPPGDVVLGRSDALQRAPRAAVPAAVRPRAPAPDLAELSISRT</sequence>
<feature type="compositionally biased region" description="Low complexity" evidence="1">
    <location>
        <begin position="57"/>
        <end position="80"/>
    </location>
</feature>
<dbReference type="EMBL" id="CP014518">
    <property type="protein sequence ID" value="AMM34296.1"/>
    <property type="molecule type" value="Genomic_DNA"/>
</dbReference>
<evidence type="ECO:0000256" key="1">
    <source>
        <dbReference type="SAM" id="MobiDB-lite"/>
    </source>
</evidence>
<proteinExistence type="predicted"/>
<dbReference type="Pfam" id="PF19650">
    <property type="entry name" value="DUF6153"/>
    <property type="match status" value="1"/>
</dbReference>
<feature type="compositionally biased region" description="Low complexity" evidence="1">
    <location>
        <begin position="132"/>
        <end position="149"/>
    </location>
</feature>
<dbReference type="Proteomes" id="UP000070134">
    <property type="component" value="Chromosome"/>
</dbReference>
<evidence type="ECO:0000313" key="3">
    <source>
        <dbReference type="Proteomes" id="UP000070134"/>
    </source>
</evidence>
<organism evidence="2 3">
    <name type="scientific">Sinomonas atrocyanea</name>
    <dbReference type="NCBI Taxonomy" id="37927"/>
    <lineage>
        <taxon>Bacteria</taxon>
        <taxon>Bacillati</taxon>
        <taxon>Actinomycetota</taxon>
        <taxon>Actinomycetes</taxon>
        <taxon>Micrococcales</taxon>
        <taxon>Micrococcaceae</taxon>
        <taxon>Sinomonas</taxon>
    </lineage>
</organism>
<name>A0A127A5C5_9MICC</name>
<dbReference type="AlphaFoldDB" id="A0A127A5C5"/>
<evidence type="ECO:0000313" key="2">
    <source>
        <dbReference type="EMBL" id="AMM34296.1"/>
    </source>
</evidence>
<reference evidence="2 3" key="1">
    <citation type="submission" date="2016-02" db="EMBL/GenBank/DDBJ databases">
        <title>Complete genome of Sinomonas atrocyanea KCTC 3377.</title>
        <authorList>
            <person name="Kim K.M."/>
        </authorList>
    </citation>
    <scope>NUCLEOTIDE SEQUENCE [LARGE SCALE GENOMIC DNA]</scope>
    <source>
        <strain evidence="2 3">KCTC 3377</strain>
    </source>
</reference>
<keyword evidence="3" id="KW-1185">Reference proteome</keyword>
<dbReference type="STRING" id="37927.SA2016_3638"/>
<gene>
    <name evidence="2" type="ORF">SA2016_3638</name>
</gene>
<protein>
    <submittedName>
        <fullName evidence="2">Uncharacterized protein</fullName>
    </submittedName>
</protein>
<dbReference type="InterPro" id="IPR046151">
    <property type="entry name" value="DUF6153"/>
</dbReference>
<accession>A0A127A5C5</accession>
<dbReference type="KEGG" id="satk:SA2016_3638"/>
<feature type="region of interest" description="Disordered" evidence="1">
    <location>
        <begin position="57"/>
        <end position="159"/>
    </location>
</feature>